<reference evidence="2 3" key="1">
    <citation type="submission" date="2021-05" db="EMBL/GenBank/DDBJ databases">
        <title>Genetic and Functional Diversity in Clade A Lucinid endosymbionts from the Bahamas.</title>
        <authorList>
            <person name="Giani N.M."/>
            <person name="Engel A.S."/>
            <person name="Campbell B.J."/>
        </authorList>
    </citation>
    <scope>NUCLEOTIDE SEQUENCE [LARGE SCALE GENOMIC DNA]</scope>
    <source>
        <strain evidence="2">LUC16012Gg_MoonRockCtena</strain>
    </source>
</reference>
<protein>
    <submittedName>
        <fullName evidence="2">HEAT repeat domain-containing protein</fullName>
    </submittedName>
</protein>
<gene>
    <name evidence="2" type="ORF">KME65_06335</name>
</gene>
<dbReference type="InterPro" id="IPR011989">
    <property type="entry name" value="ARM-like"/>
</dbReference>
<proteinExistence type="predicted"/>
<dbReference type="SUPFAM" id="SSF48371">
    <property type="entry name" value="ARM repeat"/>
    <property type="match status" value="1"/>
</dbReference>
<dbReference type="PANTHER" id="PTHR12697">
    <property type="entry name" value="PBS LYASE HEAT-LIKE PROTEIN"/>
    <property type="match status" value="1"/>
</dbReference>
<evidence type="ECO:0000313" key="3">
    <source>
        <dbReference type="Proteomes" id="UP000770889"/>
    </source>
</evidence>
<dbReference type="Proteomes" id="UP000770889">
    <property type="component" value="Unassembled WGS sequence"/>
</dbReference>
<evidence type="ECO:0000313" key="2">
    <source>
        <dbReference type="EMBL" id="MBT2988566.1"/>
    </source>
</evidence>
<dbReference type="AlphaFoldDB" id="A0A944M6X7"/>
<evidence type="ECO:0000256" key="1">
    <source>
        <dbReference type="ARBA" id="ARBA00045876"/>
    </source>
</evidence>
<dbReference type="Gene3D" id="1.25.10.10">
    <property type="entry name" value="Leucine-rich Repeat Variant"/>
    <property type="match status" value="1"/>
</dbReference>
<comment type="function">
    <text evidence="1">Catalyzes the hydroxylation of the N(6)-(4-aminobutyl)-L-lysine intermediate produced by deoxyhypusine synthase/DHPS on a critical lysine of the eukaryotic translation initiation factor 5A/eIF-5A. This is the second step of the post-translational modification of that lysine into an unusual amino acid residue named hypusine. Hypusination is unique to mature eIF-5A factor and is essential for its function.</text>
</comment>
<comment type="caution">
    <text evidence="2">The sequence shown here is derived from an EMBL/GenBank/DDBJ whole genome shotgun (WGS) entry which is preliminary data.</text>
</comment>
<accession>A0A944M6X7</accession>
<dbReference type="InterPro" id="IPR021133">
    <property type="entry name" value="HEAT_type_2"/>
</dbReference>
<dbReference type="Pfam" id="PF13646">
    <property type="entry name" value="HEAT_2"/>
    <property type="match status" value="1"/>
</dbReference>
<sequence length="230" mass="25106">MMSALDSQIVLFKKGHLYIKAEEIKLNDLFLAIATQTGITISPFIPLNQSVTLNIEWRPVAETIAQILRDHSFVYVNTNPPRLWILPQSDTKTTTTESVLVESQLEPIDTDTSLQLQALSDDPELREDALIDLGKSALQTTVELFSSALADPDFRVREAAVASLSEIGGSEAVDALTIALVDHNPRIREDAVDALGELGGVKAISSLQQALDDEVSFVRQAAVEALDQLQ</sequence>
<organism evidence="2 3">
    <name type="scientific">Candidatus Thiodiazotropha taylori</name>
    <dbReference type="NCBI Taxonomy" id="2792791"/>
    <lineage>
        <taxon>Bacteria</taxon>
        <taxon>Pseudomonadati</taxon>
        <taxon>Pseudomonadota</taxon>
        <taxon>Gammaproteobacteria</taxon>
        <taxon>Chromatiales</taxon>
        <taxon>Sedimenticolaceae</taxon>
        <taxon>Candidatus Thiodiazotropha</taxon>
    </lineage>
</organism>
<dbReference type="InterPro" id="IPR016024">
    <property type="entry name" value="ARM-type_fold"/>
</dbReference>
<dbReference type="GO" id="GO:0016491">
    <property type="term" value="F:oxidoreductase activity"/>
    <property type="evidence" value="ECO:0007669"/>
    <property type="project" value="TreeGrafter"/>
</dbReference>
<dbReference type="PANTHER" id="PTHR12697:SF5">
    <property type="entry name" value="DEOXYHYPUSINE HYDROXYLASE"/>
    <property type="match status" value="1"/>
</dbReference>
<dbReference type="SMART" id="SM00567">
    <property type="entry name" value="EZ_HEAT"/>
    <property type="match status" value="3"/>
</dbReference>
<name>A0A944M6X7_9GAMM</name>
<dbReference type="EMBL" id="JAHHGM010000004">
    <property type="protein sequence ID" value="MBT2988566.1"/>
    <property type="molecule type" value="Genomic_DNA"/>
</dbReference>
<dbReference type="PROSITE" id="PS50077">
    <property type="entry name" value="HEAT_REPEAT"/>
    <property type="match status" value="1"/>
</dbReference>
<dbReference type="InterPro" id="IPR004155">
    <property type="entry name" value="PBS_lyase_HEAT"/>
</dbReference>